<dbReference type="AlphaFoldDB" id="A0A7I7WTD5"/>
<dbReference type="RefSeq" id="WP_163689514.1">
    <property type="nucleotide sequence ID" value="NZ_AP022608.1"/>
</dbReference>
<sequence>MHAPINSTVRYTLGVMAQSVSAAVQYAGGLIFDRAAAGWDVTVYTEDDACSIAIEILGAKCRDLESLLHAYASFPTVLVVTASLHAENRRVGAYVAAASAIGAADVMLTGLGGPDDAAAGGGFLYSLGSAASAFKRCAVQAGDLQIETVGGSEHFRRLAARIGAENPVG</sequence>
<reference evidence="1" key="2">
    <citation type="submission" date="2020-02" db="EMBL/GenBank/DDBJ databases">
        <authorList>
            <person name="Matsumoto Y."/>
            <person name="Motooka D."/>
            <person name="Nakamura S."/>
        </authorList>
    </citation>
    <scope>NUCLEOTIDE SEQUENCE</scope>
    <source>
        <strain evidence="1">JCM 12688</strain>
    </source>
</reference>
<name>A0A7I7WTD5_MYCGU</name>
<proteinExistence type="predicted"/>
<reference evidence="2" key="3">
    <citation type="journal article" date="2023" name="Environ. Microbiol.">
        <title>The 2-methylpropene degradation pathway in Mycobacteriaceae family strains.</title>
        <authorList>
            <person name="Helbich S."/>
            <person name="Barrantes I."/>
            <person name="Dos Anjos Borges L.G."/>
            <person name="Pieper D.H."/>
            <person name="Vainshtein Y."/>
            <person name="Sohn K."/>
            <person name="Engesser K.H."/>
        </authorList>
    </citation>
    <scope>NUCLEOTIDE SEQUENCE</scope>
    <source>
        <strain evidence="2">IBE100</strain>
    </source>
</reference>
<dbReference type="EMBL" id="AP022608">
    <property type="protein sequence ID" value="BBZ20784.1"/>
    <property type="molecule type" value="Genomic_DNA"/>
</dbReference>
<evidence type="ECO:0000313" key="3">
    <source>
        <dbReference type="Proteomes" id="UP000466187"/>
    </source>
</evidence>
<evidence type="ECO:0000313" key="2">
    <source>
        <dbReference type="EMBL" id="MDG5481219.1"/>
    </source>
</evidence>
<accession>A0A7I7WTD5</accession>
<reference evidence="1 3" key="1">
    <citation type="journal article" date="2019" name="Emerg. Microbes Infect.">
        <title>Comprehensive subspecies identification of 175 nontuberculous mycobacteria species based on 7547 genomic profiles.</title>
        <authorList>
            <person name="Matsumoto Y."/>
            <person name="Kinjo T."/>
            <person name="Motooka D."/>
            <person name="Nabeya D."/>
            <person name="Jung N."/>
            <person name="Uechi K."/>
            <person name="Horii T."/>
            <person name="Iida T."/>
            <person name="Fujita J."/>
            <person name="Nakamura S."/>
        </authorList>
    </citation>
    <scope>NUCLEOTIDE SEQUENCE [LARGE SCALE GENOMIC DNA]</scope>
    <source>
        <strain evidence="1 3">JCM 12688</strain>
    </source>
</reference>
<keyword evidence="4" id="KW-1185">Reference proteome</keyword>
<organism evidence="1 3">
    <name type="scientific">Mycolicibacterium gadium</name>
    <name type="common">Mycobacterium gadium</name>
    <dbReference type="NCBI Taxonomy" id="1794"/>
    <lineage>
        <taxon>Bacteria</taxon>
        <taxon>Bacillati</taxon>
        <taxon>Actinomycetota</taxon>
        <taxon>Actinomycetes</taxon>
        <taxon>Mycobacteriales</taxon>
        <taxon>Mycobacteriaceae</taxon>
        <taxon>Mycolicibacterium</taxon>
    </lineage>
</organism>
<dbReference type="Proteomes" id="UP000466187">
    <property type="component" value="Chromosome"/>
</dbReference>
<evidence type="ECO:0000313" key="1">
    <source>
        <dbReference type="EMBL" id="BBZ20784.1"/>
    </source>
</evidence>
<dbReference type="KEGG" id="mgad:MGAD_51190"/>
<gene>
    <name evidence="1" type="ORF">MGAD_51190</name>
    <name evidence="2" type="ORF">MNO81_00205</name>
</gene>
<protein>
    <submittedName>
        <fullName evidence="1">Uncharacterized protein</fullName>
    </submittedName>
</protein>
<dbReference type="EMBL" id="JAKZMO010000001">
    <property type="protein sequence ID" value="MDG5481219.1"/>
    <property type="molecule type" value="Genomic_DNA"/>
</dbReference>
<evidence type="ECO:0000313" key="4">
    <source>
        <dbReference type="Proteomes" id="UP001154266"/>
    </source>
</evidence>
<dbReference type="Proteomes" id="UP001154266">
    <property type="component" value="Unassembled WGS sequence"/>
</dbReference>